<evidence type="ECO:0000313" key="3">
    <source>
        <dbReference type="Proteomes" id="UP000237000"/>
    </source>
</evidence>
<dbReference type="EMBL" id="JXTC01000388">
    <property type="protein sequence ID" value="PON58287.1"/>
    <property type="molecule type" value="Genomic_DNA"/>
</dbReference>
<dbReference type="OrthoDB" id="1702120at2759"/>
<sequence>MAILNKRIHIYKVALQPSAIFSAILPSPNLEDRDEIIFSVHCSENSEKTRTYYKCPQRMNSLHRSIVGGDNGILCFVESLYDTVDLWNPQFLGDIVYLWNPTTNEVKKIPSSPTCSPPYALGFGLHHSNNDFKVVKFSVSSDDHLFKIRNEVLVYSLETDSWKTIQMPYNILSSSDLDPNFSYSSVVSDFVHSKTSFVVNGSVHWMLRFGRPPLGYDLGNQGTRCGIVAFDLSKELFSLIDSPQDIHGSFVDNIEISYLGFLDEIFED</sequence>
<organism evidence="2 3">
    <name type="scientific">Trema orientale</name>
    <name type="common">Charcoal tree</name>
    <name type="synonym">Celtis orientalis</name>
    <dbReference type="NCBI Taxonomy" id="63057"/>
    <lineage>
        <taxon>Eukaryota</taxon>
        <taxon>Viridiplantae</taxon>
        <taxon>Streptophyta</taxon>
        <taxon>Embryophyta</taxon>
        <taxon>Tracheophyta</taxon>
        <taxon>Spermatophyta</taxon>
        <taxon>Magnoliopsida</taxon>
        <taxon>eudicotyledons</taxon>
        <taxon>Gunneridae</taxon>
        <taxon>Pentapetalae</taxon>
        <taxon>rosids</taxon>
        <taxon>fabids</taxon>
        <taxon>Rosales</taxon>
        <taxon>Cannabaceae</taxon>
        <taxon>Trema</taxon>
    </lineage>
</organism>
<evidence type="ECO:0000259" key="1">
    <source>
        <dbReference type="Pfam" id="PF08268"/>
    </source>
</evidence>
<dbReference type="Proteomes" id="UP000237000">
    <property type="component" value="Unassembled WGS sequence"/>
</dbReference>
<protein>
    <submittedName>
        <fullName evidence="2">Galactose oxidase/kelch, beta-propeller</fullName>
    </submittedName>
</protein>
<accession>A0A2P5CB78</accession>
<dbReference type="Pfam" id="PF08268">
    <property type="entry name" value="FBA_3"/>
    <property type="match status" value="1"/>
</dbReference>
<feature type="domain" description="F-box associated beta-propeller type 3" evidence="1">
    <location>
        <begin position="37"/>
        <end position="250"/>
    </location>
</feature>
<dbReference type="AlphaFoldDB" id="A0A2P5CB78"/>
<name>A0A2P5CB78_TREOI</name>
<reference evidence="3" key="1">
    <citation type="submission" date="2016-06" db="EMBL/GenBank/DDBJ databases">
        <title>Parallel loss of symbiosis genes in relatives of nitrogen-fixing non-legume Parasponia.</title>
        <authorList>
            <person name="Van Velzen R."/>
            <person name="Holmer R."/>
            <person name="Bu F."/>
            <person name="Rutten L."/>
            <person name="Van Zeijl A."/>
            <person name="Liu W."/>
            <person name="Santuari L."/>
            <person name="Cao Q."/>
            <person name="Sharma T."/>
            <person name="Shen D."/>
            <person name="Roswanjaya Y."/>
            <person name="Wardhani T."/>
            <person name="Kalhor M.S."/>
            <person name="Jansen J."/>
            <person name="Van den Hoogen J."/>
            <person name="Gungor B."/>
            <person name="Hartog M."/>
            <person name="Hontelez J."/>
            <person name="Verver J."/>
            <person name="Yang W.-C."/>
            <person name="Schijlen E."/>
            <person name="Repin R."/>
            <person name="Schilthuizen M."/>
            <person name="Schranz E."/>
            <person name="Heidstra R."/>
            <person name="Miyata K."/>
            <person name="Fedorova E."/>
            <person name="Kohlen W."/>
            <person name="Bisseling T."/>
            <person name="Smit S."/>
            <person name="Geurts R."/>
        </authorList>
    </citation>
    <scope>NUCLEOTIDE SEQUENCE [LARGE SCALE GENOMIC DNA]</scope>
    <source>
        <strain evidence="3">cv. RG33-2</strain>
    </source>
</reference>
<dbReference type="InterPro" id="IPR013187">
    <property type="entry name" value="F-box-assoc_dom_typ3"/>
</dbReference>
<dbReference type="InParanoid" id="A0A2P5CB78"/>
<proteinExistence type="predicted"/>
<gene>
    <name evidence="2" type="ORF">TorRG33x02_291590</name>
</gene>
<evidence type="ECO:0000313" key="2">
    <source>
        <dbReference type="EMBL" id="PON58287.1"/>
    </source>
</evidence>
<dbReference type="InterPro" id="IPR050796">
    <property type="entry name" value="SCF_F-box_component"/>
</dbReference>
<dbReference type="PANTHER" id="PTHR31672">
    <property type="entry name" value="BNACNNG10540D PROTEIN"/>
    <property type="match status" value="1"/>
</dbReference>
<comment type="caution">
    <text evidence="2">The sequence shown here is derived from an EMBL/GenBank/DDBJ whole genome shotgun (WGS) entry which is preliminary data.</text>
</comment>
<dbReference type="NCBIfam" id="TIGR01640">
    <property type="entry name" value="F_box_assoc_1"/>
    <property type="match status" value="1"/>
</dbReference>
<dbReference type="SUPFAM" id="SSF50965">
    <property type="entry name" value="Galactose oxidase, central domain"/>
    <property type="match status" value="1"/>
</dbReference>
<dbReference type="PANTHER" id="PTHR31672:SF13">
    <property type="entry name" value="F-BOX PROTEIN CPR30-LIKE"/>
    <property type="match status" value="1"/>
</dbReference>
<dbReference type="InterPro" id="IPR017451">
    <property type="entry name" value="F-box-assoc_interact_dom"/>
</dbReference>
<dbReference type="InterPro" id="IPR011043">
    <property type="entry name" value="Gal_Oxase/kelch_b-propeller"/>
</dbReference>
<keyword evidence="3" id="KW-1185">Reference proteome</keyword>